<feature type="domain" description="MOFRL" evidence="1">
    <location>
        <begin position="73"/>
        <end position="178"/>
    </location>
</feature>
<dbReference type="Pfam" id="PF05161">
    <property type="entry name" value="MOFRL"/>
    <property type="match status" value="1"/>
</dbReference>
<dbReference type="Gene3D" id="3.40.1480.10">
    <property type="entry name" value="MOFRL domain"/>
    <property type="match status" value="1"/>
</dbReference>
<dbReference type="GO" id="GO:0008887">
    <property type="term" value="F:glycerate kinase activity"/>
    <property type="evidence" value="ECO:0007669"/>
    <property type="project" value="InterPro"/>
</dbReference>
<evidence type="ECO:0000259" key="1">
    <source>
        <dbReference type="Pfam" id="PF05161"/>
    </source>
</evidence>
<name>X1P9B5_9ZZZZ</name>
<accession>X1P9B5</accession>
<feature type="non-terminal residue" evidence="2">
    <location>
        <position position="1"/>
    </location>
</feature>
<dbReference type="PANTHER" id="PTHR12227">
    <property type="entry name" value="GLYCERATE KINASE"/>
    <property type="match status" value="1"/>
</dbReference>
<reference evidence="2" key="1">
    <citation type="journal article" date="2014" name="Front. Microbiol.">
        <title>High frequency of phylogenetically diverse reductive dehalogenase-homologous genes in deep subseafloor sedimentary metagenomes.</title>
        <authorList>
            <person name="Kawai M."/>
            <person name="Futagami T."/>
            <person name="Toyoda A."/>
            <person name="Takaki Y."/>
            <person name="Nishi S."/>
            <person name="Hori S."/>
            <person name="Arai W."/>
            <person name="Tsubouchi T."/>
            <person name="Morono Y."/>
            <person name="Uchiyama I."/>
            <person name="Ito T."/>
            <person name="Fujiyama A."/>
            <person name="Inagaki F."/>
            <person name="Takami H."/>
        </authorList>
    </citation>
    <scope>NUCLEOTIDE SEQUENCE</scope>
    <source>
        <strain evidence="2">Expedition CK06-06</strain>
    </source>
</reference>
<dbReference type="EMBL" id="BARV01023095">
    <property type="protein sequence ID" value="GAI27494.1"/>
    <property type="molecule type" value="Genomic_DNA"/>
</dbReference>
<proteinExistence type="predicted"/>
<dbReference type="InterPro" id="IPR037035">
    <property type="entry name" value="GK-like_C_sf"/>
</dbReference>
<sequence>PKADDPVFKKTQNVIIGSNILAVKAAMKKAQELKYHSLILSSFIEGETREVAKVHAAVAKEILSTGSPVPRPACVISGGETTVTIRGKGLGGRNQEFALAAAIEIDGLENVVILSGGTDGTDGPTDAAGALADGKTVRRAIAQGLNAEFHLRENDSYHFFEPIGDLLVTGPTYTNVMDLRLVIVG</sequence>
<dbReference type="FunFam" id="3.40.1480.10:FF:000002">
    <property type="entry name" value="Glycerate kinase"/>
    <property type="match status" value="1"/>
</dbReference>
<evidence type="ECO:0000313" key="2">
    <source>
        <dbReference type="EMBL" id="GAI27494.1"/>
    </source>
</evidence>
<dbReference type="InterPro" id="IPR007835">
    <property type="entry name" value="MOFRL"/>
</dbReference>
<organism evidence="2">
    <name type="scientific">marine sediment metagenome</name>
    <dbReference type="NCBI Taxonomy" id="412755"/>
    <lineage>
        <taxon>unclassified sequences</taxon>
        <taxon>metagenomes</taxon>
        <taxon>ecological metagenomes</taxon>
    </lineage>
</organism>
<dbReference type="InterPro" id="IPR039760">
    <property type="entry name" value="MOFRL_protein"/>
</dbReference>
<dbReference type="GO" id="GO:0005737">
    <property type="term" value="C:cytoplasm"/>
    <property type="evidence" value="ECO:0007669"/>
    <property type="project" value="TreeGrafter"/>
</dbReference>
<dbReference type="SUPFAM" id="SSF82544">
    <property type="entry name" value="GckA/TtuD-like"/>
    <property type="match status" value="1"/>
</dbReference>
<comment type="caution">
    <text evidence="2">The sequence shown here is derived from an EMBL/GenBank/DDBJ whole genome shotgun (WGS) entry which is preliminary data.</text>
</comment>
<gene>
    <name evidence="2" type="ORF">S06H3_37945</name>
</gene>
<protein>
    <recommendedName>
        <fullName evidence="1">MOFRL domain-containing protein</fullName>
    </recommendedName>
</protein>
<dbReference type="AlphaFoldDB" id="X1P9B5"/>
<dbReference type="PANTHER" id="PTHR12227:SF0">
    <property type="entry name" value="GLYCERATE KINASE"/>
    <property type="match status" value="1"/>
</dbReference>